<name>A0A9D9GWX9_9BACL</name>
<dbReference type="Proteomes" id="UP000823613">
    <property type="component" value="Unassembled WGS sequence"/>
</dbReference>
<reference evidence="1" key="1">
    <citation type="submission" date="2020-10" db="EMBL/GenBank/DDBJ databases">
        <authorList>
            <person name="Gilroy R."/>
        </authorList>
    </citation>
    <scope>NUCLEOTIDE SEQUENCE</scope>
    <source>
        <strain evidence="1">11159</strain>
    </source>
</reference>
<evidence type="ECO:0000313" key="2">
    <source>
        <dbReference type="Proteomes" id="UP000823613"/>
    </source>
</evidence>
<reference evidence="1" key="2">
    <citation type="journal article" date="2021" name="PeerJ">
        <title>Extensive microbial diversity within the chicken gut microbiome revealed by metagenomics and culture.</title>
        <authorList>
            <person name="Gilroy R."/>
            <person name="Ravi A."/>
            <person name="Getino M."/>
            <person name="Pursley I."/>
            <person name="Horton D.L."/>
            <person name="Alikhan N.F."/>
            <person name="Baker D."/>
            <person name="Gharbi K."/>
            <person name="Hall N."/>
            <person name="Watson M."/>
            <person name="Adriaenssens E.M."/>
            <person name="Foster-Nyarko E."/>
            <person name="Jarju S."/>
            <person name="Secka A."/>
            <person name="Antonio M."/>
            <person name="Oren A."/>
            <person name="Chaudhuri R.R."/>
            <person name="La Ragione R."/>
            <person name="Hildebrand F."/>
            <person name="Pallen M.J."/>
        </authorList>
    </citation>
    <scope>NUCLEOTIDE SEQUENCE</scope>
    <source>
        <strain evidence="1">11159</strain>
    </source>
</reference>
<dbReference type="Pfam" id="PF02620">
    <property type="entry name" value="YceD"/>
    <property type="match status" value="1"/>
</dbReference>
<evidence type="ECO:0000313" key="1">
    <source>
        <dbReference type="EMBL" id="MBO8427013.1"/>
    </source>
</evidence>
<dbReference type="AlphaFoldDB" id="A0A9D9GWX9"/>
<sequence>MEINLLNYTKNKVIDIEIDLDNLNETYKNSTVSKFNKISGTITIEPVKDIYLLKFSIETNLTLLSSLSLKEFNKDLNINEELFVTTNKDLESEETMFTSNSLDIDNLIYSFIITNLPIKLYAPNEESINNEDYRVIKEEDLIKEKDNSNNPFDILKDLDLDK</sequence>
<proteinExistence type="predicted"/>
<dbReference type="EMBL" id="JADIMY010000007">
    <property type="protein sequence ID" value="MBO8427013.1"/>
    <property type="molecule type" value="Genomic_DNA"/>
</dbReference>
<organism evidence="1 2">
    <name type="scientific">Candidatus Onthovivens merdipullorum</name>
    <dbReference type="NCBI Taxonomy" id="2840889"/>
    <lineage>
        <taxon>Bacteria</taxon>
        <taxon>Bacillati</taxon>
        <taxon>Bacillota</taxon>
        <taxon>Bacilli</taxon>
        <taxon>Bacillales</taxon>
        <taxon>Candidatus Onthovivens</taxon>
    </lineage>
</organism>
<protein>
    <submittedName>
        <fullName evidence="1">DUF177 domain-containing protein</fullName>
    </submittedName>
</protein>
<dbReference type="InterPro" id="IPR003772">
    <property type="entry name" value="YceD"/>
</dbReference>
<gene>
    <name evidence="1" type="ORF">IAC58_00405</name>
</gene>
<accession>A0A9D9GWX9</accession>
<comment type="caution">
    <text evidence="1">The sequence shown here is derived from an EMBL/GenBank/DDBJ whole genome shotgun (WGS) entry which is preliminary data.</text>
</comment>